<organism evidence="4">
    <name type="scientific">marine metagenome</name>
    <dbReference type="NCBI Taxonomy" id="408172"/>
    <lineage>
        <taxon>unclassified sequences</taxon>
        <taxon>metagenomes</taxon>
        <taxon>ecological metagenomes</taxon>
    </lineage>
</organism>
<feature type="non-terminal residue" evidence="4">
    <location>
        <position position="1"/>
    </location>
</feature>
<dbReference type="CDD" id="cd01428">
    <property type="entry name" value="ADK"/>
    <property type="match status" value="1"/>
</dbReference>
<gene>
    <name evidence="4" type="ORF">METZ01_LOCUS354014</name>
</gene>
<dbReference type="NCBIfam" id="NF001381">
    <property type="entry name" value="PRK00279.1-3"/>
    <property type="match status" value="1"/>
</dbReference>
<evidence type="ECO:0000256" key="2">
    <source>
        <dbReference type="ARBA" id="ARBA00022741"/>
    </source>
</evidence>
<accession>A0A382RUK4</accession>
<keyword evidence="3" id="KW-0418">Kinase</keyword>
<dbReference type="InterPro" id="IPR006259">
    <property type="entry name" value="Adenyl_kin_sub"/>
</dbReference>
<sequence length="213" mass="24762">VNIIIFGAPGAGKGTQSQFIAKKYNLYQISTGDLLRNEIKNKTEIGKEIEHILSKGDFATDEIVNRLLKKVVTNLDYRNRIIFDGYPRNINQAKSLEIMLNSDNQSINFILFLKVPKDVIERRILARIICEKCNKTFNEFIDINEIENHKCGKTYLKKRKDDKIETLITRYDEYMTKTKPVLEFYSSKSYFYEIDGSEKIDEISSKITNIINV</sequence>
<proteinExistence type="inferred from homology"/>
<evidence type="ECO:0000256" key="1">
    <source>
        <dbReference type="ARBA" id="ARBA00022679"/>
    </source>
</evidence>
<dbReference type="NCBIfam" id="TIGR01351">
    <property type="entry name" value="adk"/>
    <property type="match status" value="1"/>
</dbReference>
<keyword evidence="2" id="KW-0547">Nucleotide-binding</keyword>
<dbReference type="EMBL" id="UINC01124187">
    <property type="protein sequence ID" value="SVD01160.1"/>
    <property type="molecule type" value="Genomic_DNA"/>
</dbReference>
<dbReference type="PROSITE" id="PS00113">
    <property type="entry name" value="ADENYLATE_KINASE"/>
    <property type="match status" value="1"/>
</dbReference>
<name>A0A382RUK4_9ZZZZ</name>
<dbReference type="SUPFAM" id="SSF52540">
    <property type="entry name" value="P-loop containing nucleoside triphosphate hydrolases"/>
    <property type="match status" value="1"/>
</dbReference>
<evidence type="ECO:0000256" key="3">
    <source>
        <dbReference type="ARBA" id="ARBA00022777"/>
    </source>
</evidence>
<protein>
    <recommendedName>
        <fullName evidence="5">Adenylate kinase active site lid domain-containing protein</fullName>
    </recommendedName>
</protein>
<keyword evidence="1" id="KW-0808">Transferase</keyword>
<dbReference type="InterPro" id="IPR000850">
    <property type="entry name" value="Adenylat/UMP-CMP_kin"/>
</dbReference>
<dbReference type="PRINTS" id="PR00094">
    <property type="entry name" value="ADENYLTKNASE"/>
</dbReference>
<evidence type="ECO:0008006" key="5">
    <source>
        <dbReference type="Google" id="ProtNLM"/>
    </source>
</evidence>
<dbReference type="GO" id="GO:0005524">
    <property type="term" value="F:ATP binding"/>
    <property type="evidence" value="ECO:0007669"/>
    <property type="project" value="InterPro"/>
</dbReference>
<dbReference type="AlphaFoldDB" id="A0A382RUK4"/>
<dbReference type="HAMAP" id="MF_00235">
    <property type="entry name" value="Adenylate_kinase_Adk"/>
    <property type="match status" value="1"/>
</dbReference>
<dbReference type="InterPro" id="IPR027417">
    <property type="entry name" value="P-loop_NTPase"/>
</dbReference>
<dbReference type="PANTHER" id="PTHR23359">
    <property type="entry name" value="NUCLEOTIDE KINASE"/>
    <property type="match status" value="1"/>
</dbReference>
<dbReference type="GO" id="GO:0004017">
    <property type="term" value="F:AMP kinase activity"/>
    <property type="evidence" value="ECO:0007669"/>
    <property type="project" value="InterPro"/>
</dbReference>
<evidence type="ECO:0000313" key="4">
    <source>
        <dbReference type="EMBL" id="SVD01160.1"/>
    </source>
</evidence>
<reference evidence="4" key="1">
    <citation type="submission" date="2018-05" db="EMBL/GenBank/DDBJ databases">
        <authorList>
            <person name="Lanie J.A."/>
            <person name="Ng W.-L."/>
            <person name="Kazmierczak K.M."/>
            <person name="Andrzejewski T.M."/>
            <person name="Davidsen T.M."/>
            <person name="Wayne K.J."/>
            <person name="Tettelin H."/>
            <person name="Glass J.I."/>
            <person name="Rusch D."/>
            <person name="Podicherti R."/>
            <person name="Tsui H.-C.T."/>
            <person name="Winkler M.E."/>
        </authorList>
    </citation>
    <scope>NUCLEOTIDE SEQUENCE</scope>
</reference>
<dbReference type="Gene3D" id="3.40.50.300">
    <property type="entry name" value="P-loop containing nucleotide triphosphate hydrolases"/>
    <property type="match status" value="1"/>
</dbReference>
<dbReference type="InterPro" id="IPR033690">
    <property type="entry name" value="Adenylat_kinase_CS"/>
</dbReference>
<dbReference type="Pfam" id="PF00406">
    <property type="entry name" value="ADK"/>
    <property type="match status" value="1"/>
</dbReference>